<dbReference type="AlphaFoldDB" id="A0A2U2N0N2"/>
<evidence type="ECO:0000313" key="1">
    <source>
        <dbReference type="EMBL" id="PWG62524.1"/>
    </source>
</evidence>
<name>A0A2U2N0N2_9GAMM</name>
<reference evidence="1 2" key="1">
    <citation type="submission" date="2018-05" db="EMBL/GenBank/DDBJ databases">
        <title>Spiribacter halobius sp. nov., a moderately halophilic bacterium isolated from marine solar saltern.</title>
        <authorList>
            <person name="Zheng W.-S."/>
            <person name="Lu D.-C."/>
            <person name="Du Z.-J."/>
        </authorList>
    </citation>
    <scope>NUCLEOTIDE SEQUENCE [LARGE SCALE GENOMIC DNA]</scope>
    <source>
        <strain evidence="1 2">E85</strain>
    </source>
</reference>
<evidence type="ECO:0000313" key="2">
    <source>
        <dbReference type="Proteomes" id="UP000245474"/>
    </source>
</evidence>
<protein>
    <submittedName>
        <fullName evidence="1">Uncharacterized protein</fullName>
    </submittedName>
</protein>
<dbReference type="Proteomes" id="UP000245474">
    <property type="component" value="Unassembled WGS sequence"/>
</dbReference>
<keyword evidence="2" id="KW-1185">Reference proteome</keyword>
<organism evidence="1 2">
    <name type="scientific">Sediminicurvatus halobius</name>
    <dbReference type="NCBI Taxonomy" id="2182432"/>
    <lineage>
        <taxon>Bacteria</taxon>
        <taxon>Pseudomonadati</taxon>
        <taxon>Pseudomonadota</taxon>
        <taxon>Gammaproteobacteria</taxon>
        <taxon>Chromatiales</taxon>
        <taxon>Ectothiorhodospiraceae</taxon>
        <taxon>Sediminicurvatus</taxon>
    </lineage>
</organism>
<dbReference type="RefSeq" id="WP_109679082.1">
    <property type="nucleotide sequence ID" value="NZ_CP086615.1"/>
</dbReference>
<dbReference type="EMBL" id="QFFI01000018">
    <property type="protein sequence ID" value="PWG62524.1"/>
    <property type="molecule type" value="Genomic_DNA"/>
</dbReference>
<sequence>MNEPIQKRPQVGDWVQVGDLPELFKVIDRDGGLYVLESKHGARCRAGVLVVRLVDEQKKEAA</sequence>
<proteinExistence type="predicted"/>
<accession>A0A2U2N0N2</accession>
<gene>
    <name evidence="1" type="ORF">DEM34_12145</name>
</gene>
<comment type="caution">
    <text evidence="1">The sequence shown here is derived from an EMBL/GenBank/DDBJ whole genome shotgun (WGS) entry which is preliminary data.</text>
</comment>